<sequence>MNNELVEIATNELKQYGIKPEVTQTNGGHIQITWRAVPEKELRCVTTAKTGSDWRNRMNIRAEVRRLLRADNVMKKEEPKPPKKHPELAKALNLPQPVTPIPDQIAAMRGEIADLTELMVRTFKMVGNMRETISAQAPPPPPPAQPPEPVSSRAVKIKEYLALDRWVSLSALVRDTGLSSQQVKLKLYYLERLGEVTVYQGQAKLNAVEPRPKKPRGRAAHKAKTKKVNGRARANGHKHRIAA</sequence>
<evidence type="ECO:0000256" key="1">
    <source>
        <dbReference type="SAM" id="MobiDB-lite"/>
    </source>
</evidence>
<accession>A0A974A1G5</accession>
<gene>
    <name evidence="2" type="ORF">HAP48_018525</name>
</gene>
<organism evidence="2">
    <name type="scientific">Bradyrhizobium septentrionale</name>
    <dbReference type="NCBI Taxonomy" id="1404411"/>
    <lineage>
        <taxon>Bacteria</taxon>
        <taxon>Pseudomonadati</taxon>
        <taxon>Pseudomonadota</taxon>
        <taxon>Alphaproteobacteria</taxon>
        <taxon>Hyphomicrobiales</taxon>
        <taxon>Nitrobacteraceae</taxon>
        <taxon>Bradyrhizobium</taxon>
    </lineage>
</organism>
<dbReference type="AlphaFoldDB" id="A0A974A1G5"/>
<reference evidence="2" key="1">
    <citation type="submission" date="2020-06" db="EMBL/GenBank/DDBJ databases">
        <title>Whole Genome Sequence of Bradyrhizobium sp. Strain 1S1.</title>
        <authorList>
            <person name="Bromfield E.S.P."/>
            <person name="Cloutier S."/>
        </authorList>
    </citation>
    <scope>NUCLEOTIDE SEQUENCE [LARGE SCALE GENOMIC DNA]</scope>
    <source>
        <strain evidence="2">1S1</strain>
    </source>
</reference>
<evidence type="ECO:0000313" key="2">
    <source>
        <dbReference type="EMBL" id="NVI44908.1"/>
    </source>
</evidence>
<proteinExistence type="predicted"/>
<dbReference type="RefSeq" id="WP_166204332.1">
    <property type="nucleotide sequence ID" value="NZ_CP088285.1"/>
</dbReference>
<name>A0A974A1G5_9BRAD</name>
<feature type="region of interest" description="Disordered" evidence="1">
    <location>
        <begin position="209"/>
        <end position="243"/>
    </location>
</feature>
<comment type="caution">
    <text evidence="2">The sequence shown here is derived from an EMBL/GenBank/DDBJ whole genome shotgun (WGS) entry which is preliminary data.</text>
</comment>
<dbReference type="EMBL" id="JAAOLE020000001">
    <property type="protein sequence ID" value="NVI44908.1"/>
    <property type="molecule type" value="Genomic_DNA"/>
</dbReference>
<protein>
    <submittedName>
        <fullName evidence="2">Uncharacterized protein</fullName>
    </submittedName>
</protein>
<feature type="compositionally biased region" description="Basic residues" evidence="1">
    <location>
        <begin position="213"/>
        <end position="243"/>
    </location>
</feature>